<dbReference type="SMART" id="SM00575">
    <property type="entry name" value="ZnF_PMZ"/>
    <property type="match status" value="1"/>
</dbReference>
<comment type="caution">
    <text evidence="3">The sequence shown here is derived from an EMBL/GenBank/DDBJ whole genome shotgun (WGS) entry which is preliminary data.</text>
</comment>
<name>A0AAE2C5X4_9LAMI</name>
<evidence type="ECO:0000313" key="4">
    <source>
        <dbReference type="Proteomes" id="UP001289374"/>
    </source>
</evidence>
<feature type="compositionally biased region" description="Acidic residues" evidence="1">
    <location>
        <begin position="64"/>
        <end position="75"/>
    </location>
</feature>
<evidence type="ECO:0000256" key="1">
    <source>
        <dbReference type="SAM" id="MobiDB-lite"/>
    </source>
</evidence>
<dbReference type="Proteomes" id="UP001289374">
    <property type="component" value="Unassembled WGS sequence"/>
</dbReference>
<reference evidence="3" key="1">
    <citation type="submission" date="2020-06" db="EMBL/GenBank/DDBJ databases">
        <authorList>
            <person name="Li T."/>
            <person name="Hu X."/>
            <person name="Zhang T."/>
            <person name="Song X."/>
            <person name="Zhang H."/>
            <person name="Dai N."/>
            <person name="Sheng W."/>
            <person name="Hou X."/>
            <person name="Wei L."/>
        </authorList>
    </citation>
    <scope>NUCLEOTIDE SEQUENCE</scope>
    <source>
        <strain evidence="3">K16</strain>
        <tissue evidence="3">Leaf</tissue>
    </source>
</reference>
<keyword evidence="4" id="KW-1185">Reference proteome</keyword>
<accession>A0AAE2C5X4</accession>
<dbReference type="EMBL" id="JACGWL010000001">
    <property type="protein sequence ID" value="KAK4410223.1"/>
    <property type="molecule type" value="Genomic_DNA"/>
</dbReference>
<evidence type="ECO:0000313" key="3">
    <source>
        <dbReference type="EMBL" id="KAK4410223.1"/>
    </source>
</evidence>
<dbReference type="PANTHER" id="PTHR31973">
    <property type="entry name" value="POLYPROTEIN, PUTATIVE-RELATED"/>
    <property type="match status" value="1"/>
</dbReference>
<gene>
    <name evidence="3" type="ORF">Sango_0095300</name>
</gene>
<protein>
    <recommendedName>
        <fullName evidence="2">Zinc finger PMZ-type domain-containing protein</fullName>
    </recommendedName>
</protein>
<feature type="region of interest" description="Disordered" evidence="1">
    <location>
        <begin position="41"/>
        <end position="85"/>
    </location>
</feature>
<feature type="domain" description="Zinc finger PMZ-type" evidence="2">
    <location>
        <begin position="329"/>
        <end position="356"/>
    </location>
</feature>
<organism evidence="3 4">
    <name type="scientific">Sesamum angolense</name>
    <dbReference type="NCBI Taxonomy" id="2727404"/>
    <lineage>
        <taxon>Eukaryota</taxon>
        <taxon>Viridiplantae</taxon>
        <taxon>Streptophyta</taxon>
        <taxon>Embryophyta</taxon>
        <taxon>Tracheophyta</taxon>
        <taxon>Spermatophyta</taxon>
        <taxon>Magnoliopsida</taxon>
        <taxon>eudicotyledons</taxon>
        <taxon>Gunneridae</taxon>
        <taxon>Pentapetalae</taxon>
        <taxon>asterids</taxon>
        <taxon>lamiids</taxon>
        <taxon>Lamiales</taxon>
        <taxon>Pedaliaceae</taxon>
        <taxon>Sesamum</taxon>
    </lineage>
</organism>
<dbReference type="AlphaFoldDB" id="A0AAE2C5X4"/>
<dbReference type="InterPro" id="IPR006564">
    <property type="entry name" value="Znf_PMZ"/>
</dbReference>
<proteinExistence type="predicted"/>
<reference evidence="3" key="2">
    <citation type="journal article" date="2024" name="Plant">
        <title>Genomic evolution and insights into agronomic trait innovations of Sesamum species.</title>
        <authorList>
            <person name="Miao H."/>
            <person name="Wang L."/>
            <person name="Qu L."/>
            <person name="Liu H."/>
            <person name="Sun Y."/>
            <person name="Le M."/>
            <person name="Wang Q."/>
            <person name="Wei S."/>
            <person name="Zheng Y."/>
            <person name="Lin W."/>
            <person name="Duan Y."/>
            <person name="Cao H."/>
            <person name="Xiong S."/>
            <person name="Wang X."/>
            <person name="Wei L."/>
            <person name="Li C."/>
            <person name="Ma Q."/>
            <person name="Ju M."/>
            <person name="Zhao R."/>
            <person name="Li G."/>
            <person name="Mu C."/>
            <person name="Tian Q."/>
            <person name="Mei H."/>
            <person name="Zhang T."/>
            <person name="Gao T."/>
            <person name="Zhang H."/>
        </authorList>
    </citation>
    <scope>NUCLEOTIDE SEQUENCE</scope>
    <source>
        <strain evidence="3">K16</strain>
    </source>
</reference>
<sequence>MSQQWGEVNPQMSQQWREANPQMSNQWGEYMTLLATPGLPSCSNTDYLAENDAEDPIGDSFANESDDASEPDEAEYPIPPEDGPNDVDINVMAETFAQGRLDVGMLFKTKEELMEAVQDHSIRHARREYYVTESSKTKWRVLSKHSTEAFQQSTGSYVLGYVFWAFKPCIDGFQLCRKITSADGTHLYTKYKHKILIAAAMDGKSTEGDVGCALFLTVMAESLKQFVKDLCWQAGLEYQLRKFNRIMEEIKKQHVGAFVYLDQINKKKWTVSHDGGCRCGILTTNMSECINGVLKGFAACRHSQQSALVVTRRQNGHGINTHLVKISNRECSCGKWNQFAIPYSHAQKVCGAYNISVASMVKDYYDLMAYNNTYSKHFEPVQSEDYWDDPNFQLVHDPTIRISTRSGRNQTARIHNEMDWQQTRARQESQQ</sequence>
<evidence type="ECO:0000259" key="2">
    <source>
        <dbReference type="SMART" id="SM00575"/>
    </source>
</evidence>
<feature type="region of interest" description="Disordered" evidence="1">
    <location>
        <begin position="1"/>
        <end position="21"/>
    </location>
</feature>
<dbReference type="PANTHER" id="PTHR31973:SF195">
    <property type="entry name" value="MUDR FAMILY TRANSPOSASE"/>
    <property type="match status" value="1"/>
</dbReference>
<dbReference type="GO" id="GO:0008270">
    <property type="term" value="F:zinc ion binding"/>
    <property type="evidence" value="ECO:0007669"/>
    <property type="project" value="InterPro"/>
</dbReference>